<feature type="compositionally biased region" description="Polar residues" evidence="1">
    <location>
        <begin position="47"/>
        <end position="77"/>
    </location>
</feature>
<comment type="caution">
    <text evidence="2">The sequence shown here is derived from an EMBL/GenBank/DDBJ whole genome shotgun (WGS) entry which is preliminary data.</text>
</comment>
<reference evidence="2 3" key="1">
    <citation type="submission" date="2021-02" db="EMBL/GenBank/DDBJ databases">
        <title>De Novo genome assembly of isolated myxobacteria.</title>
        <authorList>
            <person name="Stevens D.C."/>
        </authorList>
    </citation>
    <scope>NUCLEOTIDE SEQUENCE [LARGE SCALE GENOMIC DNA]</scope>
    <source>
        <strain evidence="2 3">ATCC 29039</strain>
    </source>
</reference>
<proteinExistence type="predicted"/>
<dbReference type="RefSeq" id="WP_207054209.1">
    <property type="nucleotide sequence ID" value="NZ_JAFIMU010000007.1"/>
</dbReference>
<feature type="compositionally biased region" description="Polar residues" evidence="1">
    <location>
        <begin position="113"/>
        <end position="129"/>
    </location>
</feature>
<keyword evidence="3" id="KW-1185">Reference proteome</keyword>
<dbReference type="Proteomes" id="UP000664052">
    <property type="component" value="Unassembled WGS sequence"/>
</dbReference>
<evidence type="ECO:0000313" key="3">
    <source>
        <dbReference type="Proteomes" id="UP000664052"/>
    </source>
</evidence>
<dbReference type="EMBL" id="JAFIMU010000007">
    <property type="protein sequence ID" value="MBN8230509.1"/>
    <property type="molecule type" value="Genomic_DNA"/>
</dbReference>
<organism evidence="2 3">
    <name type="scientific">Corallococcus macrosporus</name>
    <dbReference type="NCBI Taxonomy" id="35"/>
    <lineage>
        <taxon>Bacteria</taxon>
        <taxon>Pseudomonadati</taxon>
        <taxon>Myxococcota</taxon>
        <taxon>Myxococcia</taxon>
        <taxon>Myxococcales</taxon>
        <taxon>Cystobacterineae</taxon>
        <taxon>Myxococcaceae</taxon>
        <taxon>Corallococcus</taxon>
    </lineage>
</organism>
<protein>
    <submittedName>
        <fullName evidence="2">Uncharacterized protein</fullName>
    </submittedName>
</protein>
<feature type="region of interest" description="Disordered" evidence="1">
    <location>
        <begin position="110"/>
        <end position="129"/>
    </location>
</feature>
<accession>A0ABS3DGR3</accession>
<sequence length="391" mass="42704">MGQVTQALDKLQTGALAKTVEDASQAVRSLAVRAHDGQSGFDRPTPAGNSNRAHQTAAPSNNRASTQADYSYGTRTRPNPRATDPSAGIPLKSLNFSRDTNRIITAIEKHESNNNQGENPATLRNASGTPASFGRGQLIGSTAVGLLQSSPALAQHYNLSSKQLQDLNKIAADTQQHFDSISKQVPPGGLSEKDLKQKIATYTANNRARFVQETGLPASDIERMFRGAQLRAQMPRTALRGSRSEIEAQALKTVNNLMAQPDFAANISALGLQRGDLKAYVKVPNRHGEHRAGFATRALFNSRDGQTLRNAMTDNSGIAMSRILINQNATRVNQRAREQLHRPLTFPESAEVTMLVHNRGERDLSKFLGALNQRGRTQDSYVREAMRHLPQ</sequence>
<feature type="region of interest" description="Disordered" evidence="1">
    <location>
        <begin position="34"/>
        <end position="94"/>
    </location>
</feature>
<evidence type="ECO:0000313" key="2">
    <source>
        <dbReference type="EMBL" id="MBN8230509.1"/>
    </source>
</evidence>
<gene>
    <name evidence="2" type="ORF">JYK02_23635</name>
</gene>
<evidence type="ECO:0000256" key="1">
    <source>
        <dbReference type="SAM" id="MobiDB-lite"/>
    </source>
</evidence>
<name>A0ABS3DGR3_9BACT</name>